<keyword evidence="2 4" id="KW-0863">Zinc-finger</keyword>
<dbReference type="InterPro" id="IPR006564">
    <property type="entry name" value="Znf_PMZ"/>
</dbReference>
<organism evidence="6">
    <name type="scientific">Vitis vinifera</name>
    <name type="common">Grape</name>
    <dbReference type="NCBI Taxonomy" id="29760"/>
    <lineage>
        <taxon>Eukaryota</taxon>
        <taxon>Viridiplantae</taxon>
        <taxon>Streptophyta</taxon>
        <taxon>Embryophyta</taxon>
        <taxon>Tracheophyta</taxon>
        <taxon>Spermatophyta</taxon>
        <taxon>Magnoliopsida</taxon>
        <taxon>eudicotyledons</taxon>
        <taxon>Gunneridae</taxon>
        <taxon>Pentapetalae</taxon>
        <taxon>rosids</taxon>
        <taxon>Vitales</taxon>
        <taxon>Vitaceae</taxon>
        <taxon>Viteae</taxon>
        <taxon>Vitis</taxon>
    </lineage>
</organism>
<evidence type="ECO:0000256" key="3">
    <source>
        <dbReference type="ARBA" id="ARBA00022833"/>
    </source>
</evidence>
<evidence type="ECO:0000256" key="1">
    <source>
        <dbReference type="ARBA" id="ARBA00022723"/>
    </source>
</evidence>
<evidence type="ECO:0000259" key="5">
    <source>
        <dbReference type="PROSITE" id="PS50966"/>
    </source>
</evidence>
<dbReference type="EMBL" id="AM480961">
    <property type="protein sequence ID" value="CAN77543.1"/>
    <property type="molecule type" value="Genomic_DNA"/>
</dbReference>
<evidence type="ECO:0000256" key="4">
    <source>
        <dbReference type="PROSITE-ProRule" id="PRU00325"/>
    </source>
</evidence>
<reference evidence="6" key="1">
    <citation type="journal article" date="2007" name="PLoS ONE">
        <title>The first genome sequence of an elite grapevine cultivar (Pinot noir Vitis vinifera L.): coping with a highly heterozygous genome.</title>
        <authorList>
            <person name="Velasco R."/>
            <person name="Zharkikh A."/>
            <person name="Troggio M."/>
            <person name="Cartwright D.A."/>
            <person name="Cestaro A."/>
            <person name="Pruss D."/>
            <person name="Pindo M."/>
            <person name="FitzGerald L.M."/>
            <person name="Vezzulli S."/>
            <person name="Reid J."/>
            <person name="Malacarne G."/>
            <person name="Iliev D."/>
            <person name="Coppola G."/>
            <person name="Wardell B."/>
            <person name="Micheletti D."/>
            <person name="Macalma T."/>
            <person name="Facci M."/>
            <person name="Mitchell J.T."/>
            <person name="Perazzolli M."/>
            <person name="Eldredge G."/>
            <person name="Gatto P."/>
            <person name="Oyzerski R."/>
            <person name="Moretto M."/>
            <person name="Gutin N."/>
            <person name="Stefanini M."/>
            <person name="Chen Y."/>
            <person name="Segala C."/>
            <person name="Davenport C."/>
            <person name="Dematte L."/>
            <person name="Mraz A."/>
            <person name="Battilana J."/>
            <person name="Stormo K."/>
            <person name="Costa F."/>
            <person name="Tao Q."/>
            <person name="Si-Ammour A."/>
            <person name="Harkins T."/>
            <person name="Lackey A."/>
            <person name="Perbost C."/>
            <person name="Taillon B."/>
            <person name="Stella A."/>
            <person name="Solovyev V."/>
            <person name="Fawcett J.A."/>
            <person name="Sterck L."/>
            <person name="Vandepoele K."/>
            <person name="Grando S.M."/>
            <person name="Toppo S."/>
            <person name="Moser C."/>
            <person name="Lanchbury J."/>
            <person name="Bogden R."/>
            <person name="Skolnick M."/>
            <person name="Sgaramella V."/>
            <person name="Bhatnagar S.K."/>
            <person name="Fontana P."/>
            <person name="Gutin A."/>
            <person name="Van de Peer Y."/>
            <person name="Salamini F."/>
            <person name="Viola R."/>
        </authorList>
    </citation>
    <scope>NUCLEOTIDE SEQUENCE</scope>
</reference>
<dbReference type="GO" id="GO:0008270">
    <property type="term" value="F:zinc ion binding"/>
    <property type="evidence" value="ECO:0007669"/>
    <property type="project" value="UniProtKB-KW"/>
</dbReference>
<gene>
    <name evidence="6" type="ORF">VITISV_031404</name>
</gene>
<dbReference type="PROSITE" id="PS50966">
    <property type="entry name" value="ZF_SWIM"/>
    <property type="match status" value="1"/>
</dbReference>
<feature type="domain" description="SWIM-type" evidence="5">
    <location>
        <begin position="74"/>
        <end position="106"/>
    </location>
</feature>
<dbReference type="AlphaFoldDB" id="A5C3K4"/>
<dbReference type="PANTHER" id="PTHR31973:SF197">
    <property type="entry name" value="SWIM-TYPE DOMAIN-CONTAINING PROTEIN"/>
    <property type="match status" value="1"/>
</dbReference>
<evidence type="ECO:0000313" key="6">
    <source>
        <dbReference type="EMBL" id="CAN77543.1"/>
    </source>
</evidence>
<accession>A5C3K4</accession>
<dbReference type="SMART" id="SM00575">
    <property type="entry name" value="ZnF_PMZ"/>
    <property type="match status" value="1"/>
</dbReference>
<proteinExistence type="predicted"/>
<sequence>MVTTNLGTVFELRHLSDGHFHQLFVGHAMSIQGFAMGCRPGIAIDLSHMSGPYGGTLFSATAHDANAFMFPAFLNVDIMKRTCTCRGWQMFRIPCEHATAVILSIVHNVADFVDDYYKFPMQELIYAGSFSSIETHDMPIVDDHGVGRSITGQVSYEIANLKVGKFIVQFYMLNMVTVVVVPVTEEDVSKIMGILSNGEEIVVHSRRGISNRTYTISLLEQNLENLAIGDDFRKTFLIFSCATILAPNSKLEGMHDLWDTIWDGDLFYMIKFYMPSITVDVTMSLLAASSDNLVKRRLSAKIATFGGYSHVHLFLPVCKNNHWHFHVLNIPAGRIKILSRLPLRRGNYISASSR</sequence>
<keyword evidence="1" id="KW-0479">Metal-binding</keyword>
<dbReference type="PANTHER" id="PTHR31973">
    <property type="entry name" value="POLYPROTEIN, PUTATIVE-RELATED"/>
    <property type="match status" value="1"/>
</dbReference>
<name>A5C3K4_VITVI</name>
<keyword evidence="3" id="KW-0862">Zinc</keyword>
<protein>
    <recommendedName>
        <fullName evidence="5">SWIM-type domain-containing protein</fullName>
    </recommendedName>
</protein>
<dbReference type="InterPro" id="IPR007527">
    <property type="entry name" value="Znf_SWIM"/>
</dbReference>
<evidence type="ECO:0000256" key="2">
    <source>
        <dbReference type="ARBA" id="ARBA00022771"/>
    </source>
</evidence>
<dbReference type="Pfam" id="PF04434">
    <property type="entry name" value="SWIM"/>
    <property type="match status" value="1"/>
</dbReference>